<dbReference type="EMBL" id="JAAAIP010000071">
    <property type="protein sequence ID" value="KAG0326870.1"/>
    <property type="molecule type" value="Genomic_DNA"/>
</dbReference>
<organism evidence="3 4">
    <name type="scientific">Dissophora globulifera</name>
    <dbReference type="NCBI Taxonomy" id="979702"/>
    <lineage>
        <taxon>Eukaryota</taxon>
        <taxon>Fungi</taxon>
        <taxon>Fungi incertae sedis</taxon>
        <taxon>Mucoromycota</taxon>
        <taxon>Mortierellomycotina</taxon>
        <taxon>Mortierellomycetes</taxon>
        <taxon>Mortierellales</taxon>
        <taxon>Mortierellaceae</taxon>
        <taxon>Dissophora</taxon>
    </lineage>
</organism>
<dbReference type="Pfam" id="PF07876">
    <property type="entry name" value="Dabb"/>
    <property type="match status" value="1"/>
</dbReference>
<dbReference type="InterPro" id="IPR011008">
    <property type="entry name" value="Dimeric_a/b-barrel"/>
</dbReference>
<dbReference type="InterPro" id="IPR044662">
    <property type="entry name" value="HS1/DABB1-like"/>
</dbReference>
<evidence type="ECO:0000313" key="3">
    <source>
        <dbReference type="EMBL" id="KAG0326870.1"/>
    </source>
</evidence>
<gene>
    <name evidence="3" type="ORF">BGZ99_008877</name>
</gene>
<dbReference type="InterPro" id="IPR013097">
    <property type="entry name" value="Dabb"/>
</dbReference>
<comment type="caution">
    <text evidence="3">The sequence shown here is derived from an EMBL/GenBank/DDBJ whole genome shotgun (WGS) entry which is preliminary data.</text>
</comment>
<accession>A0A9P6RVR5</accession>
<feature type="domain" description="Stress-response A/B barrel" evidence="2">
    <location>
        <begin position="3"/>
        <end position="94"/>
    </location>
</feature>
<dbReference type="PANTHER" id="PTHR33178">
    <property type="match status" value="1"/>
</dbReference>
<reference evidence="3" key="1">
    <citation type="journal article" date="2020" name="Fungal Divers.">
        <title>Resolving the Mortierellaceae phylogeny through synthesis of multi-gene phylogenetics and phylogenomics.</title>
        <authorList>
            <person name="Vandepol N."/>
            <person name="Liber J."/>
            <person name="Desiro A."/>
            <person name="Na H."/>
            <person name="Kennedy M."/>
            <person name="Barry K."/>
            <person name="Grigoriev I.V."/>
            <person name="Miller A.N."/>
            <person name="O'Donnell K."/>
            <person name="Stajich J.E."/>
            <person name="Bonito G."/>
        </authorList>
    </citation>
    <scope>NUCLEOTIDE SEQUENCE</scope>
    <source>
        <strain evidence="3">REB-010B</strain>
    </source>
</reference>
<dbReference type="Proteomes" id="UP000738325">
    <property type="component" value="Unassembled WGS sequence"/>
</dbReference>
<comment type="subunit">
    <text evidence="1">Homodimer.</text>
</comment>
<proteinExistence type="predicted"/>
<dbReference type="PROSITE" id="PS51502">
    <property type="entry name" value="S_R_A_B_BARREL"/>
    <property type="match status" value="1"/>
</dbReference>
<dbReference type="SUPFAM" id="SSF54909">
    <property type="entry name" value="Dimeric alpha+beta barrel"/>
    <property type="match status" value="1"/>
</dbReference>
<dbReference type="SMART" id="SM00886">
    <property type="entry name" value="Dabb"/>
    <property type="match status" value="1"/>
</dbReference>
<evidence type="ECO:0000259" key="2">
    <source>
        <dbReference type="PROSITE" id="PS51502"/>
    </source>
</evidence>
<dbReference type="AlphaFoldDB" id="A0A9P6RVR5"/>
<dbReference type="Gene3D" id="3.30.70.100">
    <property type="match status" value="1"/>
</dbReference>
<evidence type="ECO:0000313" key="4">
    <source>
        <dbReference type="Proteomes" id="UP000738325"/>
    </source>
</evidence>
<protein>
    <recommendedName>
        <fullName evidence="2">Stress-response A/B barrel domain-containing protein</fullName>
    </recommendedName>
</protein>
<name>A0A9P6RVR5_9FUNG</name>
<evidence type="ECO:0000256" key="1">
    <source>
        <dbReference type="ARBA" id="ARBA00011738"/>
    </source>
</evidence>
<dbReference type="PANTHER" id="PTHR33178:SF10">
    <property type="entry name" value="STRESS-RESPONSE A_B BARREL DOMAIN-CONTAINING PROTEIN"/>
    <property type="match status" value="1"/>
</dbReference>
<sequence length="99" mass="11022">MTVKHIVLIKLKAGADGERLMKQIEALKDAIPQVQSVQLGVGFSPARDKGFTHGLAMTFKNREDLQIYNVAEAHVNLVKNDLVPVADDLLVFDYDIVEF</sequence>
<dbReference type="OrthoDB" id="42919at2759"/>
<keyword evidence="4" id="KW-1185">Reference proteome</keyword>